<dbReference type="Gene3D" id="3.40.190.10">
    <property type="entry name" value="Periplasmic binding protein-like II"/>
    <property type="match status" value="2"/>
</dbReference>
<dbReference type="InterPro" id="IPR015168">
    <property type="entry name" value="SsuA/THI5"/>
</dbReference>
<evidence type="ECO:0000313" key="2">
    <source>
        <dbReference type="EMBL" id="HGL16779.1"/>
    </source>
</evidence>
<proteinExistence type="predicted"/>
<dbReference type="AlphaFoldDB" id="A0A7V3ZW89"/>
<accession>A0A7V3ZW89</accession>
<evidence type="ECO:0000259" key="1">
    <source>
        <dbReference type="Pfam" id="PF09084"/>
    </source>
</evidence>
<dbReference type="Pfam" id="PF09084">
    <property type="entry name" value="NMT1"/>
    <property type="match status" value="1"/>
</dbReference>
<organism evidence="2">
    <name type="scientific">candidate division WOR-3 bacterium</name>
    <dbReference type="NCBI Taxonomy" id="2052148"/>
    <lineage>
        <taxon>Bacteria</taxon>
        <taxon>Bacteria division WOR-3</taxon>
    </lineage>
</organism>
<reference evidence="2" key="1">
    <citation type="journal article" date="2020" name="mSystems">
        <title>Genome- and Community-Level Interaction Insights into Carbon Utilization and Element Cycling Functions of Hydrothermarchaeota in Hydrothermal Sediment.</title>
        <authorList>
            <person name="Zhou Z."/>
            <person name="Liu Y."/>
            <person name="Xu W."/>
            <person name="Pan J."/>
            <person name="Luo Z.H."/>
            <person name="Li M."/>
        </authorList>
    </citation>
    <scope>NUCLEOTIDE SEQUENCE [LARGE SCALE GENOMIC DNA]</scope>
    <source>
        <strain evidence="2">SpSt-69</strain>
    </source>
</reference>
<dbReference type="SUPFAM" id="SSF53850">
    <property type="entry name" value="Periplasmic binding protein-like II"/>
    <property type="match status" value="1"/>
</dbReference>
<feature type="domain" description="SsuA/THI5-like" evidence="1">
    <location>
        <begin position="42"/>
        <end position="261"/>
    </location>
</feature>
<protein>
    <submittedName>
        <fullName evidence="2">ABC transporter substrate-binding protein</fullName>
    </submittedName>
</protein>
<gene>
    <name evidence="2" type="ORF">ENU66_00325</name>
</gene>
<comment type="caution">
    <text evidence="2">The sequence shown here is derived from an EMBL/GenBank/DDBJ whole genome shotgun (WGS) entry which is preliminary data.</text>
</comment>
<sequence>MRKVWIILDIVLFAVLVFVLSYPRIQAAKIKEIKIVHYRSINALPLYVAMENGYFDSLKLQVTLEETEKLGDEVEKVGRGAFGAGAGTSWDIFALKASASPEIFRIIYNTKSSIDNPQTALVAPKNKPVKSFRDLSRKGIKIGYLKDSRQADMLRYIFTNEKIKEDNYNLVALTPAEMKDTMSLRFVDALLVTEPFRTYLIKKNLVNLIEDGILERRVLAPYLCGVGYTSKVNVQLNQEGVRRFAEALSMAIDFIRKEPQKSQEILRKYMELQDTFSVNIPVFEKYTEITDVSEINRTIKKYIEMQLMFREANFNNSILRKEEIQK</sequence>
<name>A0A7V3ZW89_UNCW3</name>
<dbReference type="EMBL" id="DTDJ01000006">
    <property type="protein sequence ID" value="HGL16779.1"/>
    <property type="molecule type" value="Genomic_DNA"/>
</dbReference>
<dbReference type="PANTHER" id="PTHR30024">
    <property type="entry name" value="ALIPHATIC SULFONATES-BINDING PROTEIN-RELATED"/>
    <property type="match status" value="1"/>
</dbReference>